<evidence type="ECO:0000256" key="1">
    <source>
        <dbReference type="ARBA" id="ARBA00022679"/>
    </source>
</evidence>
<dbReference type="PANTHER" id="PTHR43679">
    <property type="entry name" value="OCTANOYLTRANSFERASE LIPM-RELATED"/>
    <property type="match status" value="1"/>
</dbReference>
<dbReference type="InterPro" id="IPR004143">
    <property type="entry name" value="BPL_LPL_catalytic"/>
</dbReference>
<dbReference type="Gene3D" id="3.30.930.10">
    <property type="entry name" value="Bira Bifunctional Protein, Domain 2"/>
    <property type="match status" value="1"/>
</dbReference>
<keyword evidence="1 3" id="KW-0808">Transferase</keyword>
<comment type="pathway">
    <text evidence="3">Protein modification; protein lipoylation via endogenous pathway; protein N(6)-(lipoyl)lysine from octanoyl-[acyl-carrier-protein].</text>
</comment>
<feature type="site" description="Lowers pKa of active site Cys" evidence="3">
    <location>
        <position position="163"/>
    </location>
</feature>
<keyword evidence="2 3" id="KW-0012">Acyltransferase</keyword>
<comment type="miscellaneous">
    <text evidence="3">The reaction proceeds via a thioester-linked acyl-enzyme intermediate.</text>
</comment>
<protein>
    <recommendedName>
        <fullName evidence="3">Octanoyl-[GcvH]:protein N-octanoyltransferase</fullName>
        <ecNumber evidence="3">2.3.1.204</ecNumber>
    </recommendedName>
    <alternativeName>
        <fullName evidence="3">Octanoyl-[GcvH]:E2 amidotransferase</fullName>
    </alternativeName>
</protein>
<evidence type="ECO:0000313" key="6">
    <source>
        <dbReference type="Proteomes" id="UP000199481"/>
    </source>
</evidence>
<evidence type="ECO:0000256" key="3">
    <source>
        <dbReference type="HAMAP-Rule" id="MF_02119"/>
    </source>
</evidence>
<name>A0A1H1AI11_9LACT</name>
<dbReference type="AlphaFoldDB" id="A0A1H1AI11"/>
<dbReference type="SUPFAM" id="SSF55681">
    <property type="entry name" value="Class II aaRS and biotin synthetases"/>
    <property type="match status" value="1"/>
</dbReference>
<gene>
    <name evidence="3" type="primary">lipL</name>
    <name evidence="5" type="ORF">SAMN04487752_2098</name>
</gene>
<dbReference type="InterPro" id="IPR024897">
    <property type="entry name" value="LipL"/>
</dbReference>
<dbReference type="Pfam" id="PF21948">
    <property type="entry name" value="LplA-B_cat"/>
    <property type="match status" value="1"/>
</dbReference>
<dbReference type="GO" id="GO:0009107">
    <property type="term" value="P:lipoate biosynthetic process"/>
    <property type="evidence" value="ECO:0007669"/>
    <property type="project" value="UniProtKB-UniRule"/>
</dbReference>
<dbReference type="EC" id="2.3.1.204" evidence="3"/>
<dbReference type="GO" id="GO:0009249">
    <property type="term" value="P:protein lipoylation"/>
    <property type="evidence" value="ECO:0007669"/>
    <property type="project" value="UniProtKB-UniRule"/>
</dbReference>
<dbReference type="HAMAP" id="MF_02119">
    <property type="entry name" value="LipL"/>
    <property type="match status" value="1"/>
</dbReference>
<feature type="active site" description="Acyl-thioester intermediate" evidence="3">
    <location>
        <position position="151"/>
    </location>
</feature>
<dbReference type="OrthoDB" id="2080934at2"/>
<comment type="catalytic activity">
    <reaction evidence="3">
        <text>N(6)-octanoyl-L-lysyl-[glycine-cleavage complex H protein] + L-lysyl-[lipoyl-carrier protein] = N(6)-octanoyl-L-lysyl-[lipoyl-carrier protein] + L-lysyl-[glycine-cleavage complex H protein]</text>
        <dbReference type="Rhea" id="RHEA:20213"/>
        <dbReference type="Rhea" id="RHEA-COMP:10500"/>
        <dbReference type="Rhea" id="RHEA-COMP:10501"/>
        <dbReference type="Rhea" id="RHEA-COMP:10503"/>
        <dbReference type="Rhea" id="RHEA-COMP:10504"/>
        <dbReference type="ChEBI" id="CHEBI:29969"/>
        <dbReference type="ChEBI" id="CHEBI:78809"/>
        <dbReference type="EC" id="2.3.1.204"/>
    </reaction>
</comment>
<dbReference type="GO" id="GO:0033819">
    <property type="term" value="F:lipoyl(octanoyl) transferase activity"/>
    <property type="evidence" value="ECO:0007669"/>
    <property type="project" value="InterPro"/>
</dbReference>
<dbReference type="RefSeq" id="WP_089977753.1">
    <property type="nucleotide sequence ID" value="NZ_FNJW01000008.1"/>
</dbReference>
<evidence type="ECO:0000256" key="2">
    <source>
        <dbReference type="ARBA" id="ARBA00023315"/>
    </source>
</evidence>
<organism evidence="5 6">
    <name type="scientific">Carnobacterium viridans</name>
    <dbReference type="NCBI Taxonomy" id="174587"/>
    <lineage>
        <taxon>Bacteria</taxon>
        <taxon>Bacillati</taxon>
        <taxon>Bacillota</taxon>
        <taxon>Bacilli</taxon>
        <taxon>Lactobacillales</taxon>
        <taxon>Carnobacteriaceae</taxon>
        <taxon>Carnobacterium</taxon>
    </lineage>
</organism>
<comment type="function">
    <text evidence="3">Catalyzes the amidotransfer (transamidation) of the octanoyl moiety from octanoyl-GcvH to the lipoyl domain of the E2 subunit of lipoate-dependent enzymes.</text>
</comment>
<dbReference type="EMBL" id="FNJW01000008">
    <property type="protein sequence ID" value="SDQ39298.1"/>
    <property type="molecule type" value="Genomic_DNA"/>
</dbReference>
<dbReference type="InterPro" id="IPR050664">
    <property type="entry name" value="Octanoyltrans_LipM/LipL"/>
</dbReference>
<evidence type="ECO:0000313" key="5">
    <source>
        <dbReference type="EMBL" id="SDQ39298.1"/>
    </source>
</evidence>
<dbReference type="PROSITE" id="PS51733">
    <property type="entry name" value="BPL_LPL_CATALYTIC"/>
    <property type="match status" value="1"/>
</dbReference>
<proteinExistence type="inferred from homology"/>
<evidence type="ECO:0000259" key="4">
    <source>
        <dbReference type="PROSITE" id="PS51733"/>
    </source>
</evidence>
<sequence>MNTTETKDFLTSHSYELYESTTMPFTNKTISHFALTDSLLHYVGKYKKNSLHFWPTSNLVILGMMDTKLPYFKDALEIIKNYDHSFIVRNSGGLAVVGDEGVLNFSLILPEHPQQKMPINTGYEFMFHLINEAIKPFGKISEAYEIKDSYCPGDFDLSIDGKKFAGISQRRLKNGVAIMIYISVNGNQEKRAEMIRDFYQAGLKGESVKWHFPSVDPSVMATLEELLSISLTVDEMKQLILNTLLQKNCTISPGVYSSELLADYSEGFEKMIRRNQQMLGNSIDKELIE</sequence>
<dbReference type="Proteomes" id="UP000199481">
    <property type="component" value="Unassembled WGS sequence"/>
</dbReference>
<comment type="similarity">
    <text evidence="3">Belongs to the octanoyltransferase LipL family.</text>
</comment>
<keyword evidence="6" id="KW-1185">Reference proteome</keyword>
<feature type="domain" description="BPL/LPL catalytic" evidence="4">
    <location>
        <begin position="45"/>
        <end position="231"/>
    </location>
</feature>
<dbReference type="InterPro" id="IPR045864">
    <property type="entry name" value="aa-tRNA-synth_II/BPL/LPL"/>
</dbReference>
<reference evidence="6" key="1">
    <citation type="submission" date="2016-10" db="EMBL/GenBank/DDBJ databases">
        <authorList>
            <person name="Varghese N."/>
            <person name="Submissions S."/>
        </authorList>
    </citation>
    <scope>NUCLEOTIDE SEQUENCE [LARGE SCALE GENOMIC DNA]</scope>
    <source>
        <strain evidence="6">MPL-11</strain>
    </source>
</reference>
<dbReference type="CDD" id="cd16443">
    <property type="entry name" value="LplA"/>
    <property type="match status" value="1"/>
</dbReference>
<dbReference type="PANTHER" id="PTHR43679:SF2">
    <property type="entry name" value="OCTANOYL-[GCVH]:PROTEIN N-OCTANOYLTRANSFERASE"/>
    <property type="match status" value="1"/>
</dbReference>
<accession>A0A1H1AI11</accession>